<dbReference type="SUPFAM" id="SSF56235">
    <property type="entry name" value="N-terminal nucleophile aminohydrolases (Ntn hydrolases)"/>
    <property type="match status" value="1"/>
</dbReference>
<dbReference type="InterPro" id="IPR029055">
    <property type="entry name" value="Ntn_hydrolases_N"/>
</dbReference>
<keyword evidence="3" id="KW-0028">Amino-acid biosynthesis</keyword>
<evidence type="ECO:0000256" key="2">
    <source>
        <dbReference type="ARBA" id="ARBA00012737"/>
    </source>
</evidence>
<name>A0AB39RYW3_9ACTN</name>
<comment type="catalytic activity">
    <reaction evidence="4">
        <text>L-aspartate + L-glutamine + ATP + H2O = L-asparagine + L-glutamate + AMP + diphosphate + H(+)</text>
        <dbReference type="Rhea" id="RHEA:12228"/>
        <dbReference type="ChEBI" id="CHEBI:15377"/>
        <dbReference type="ChEBI" id="CHEBI:15378"/>
        <dbReference type="ChEBI" id="CHEBI:29985"/>
        <dbReference type="ChEBI" id="CHEBI:29991"/>
        <dbReference type="ChEBI" id="CHEBI:30616"/>
        <dbReference type="ChEBI" id="CHEBI:33019"/>
        <dbReference type="ChEBI" id="CHEBI:58048"/>
        <dbReference type="ChEBI" id="CHEBI:58359"/>
        <dbReference type="ChEBI" id="CHEBI:456215"/>
        <dbReference type="EC" id="6.3.5.4"/>
    </reaction>
</comment>
<accession>A0AB39RYW3</accession>
<dbReference type="RefSeq" id="WP_369253741.1">
    <property type="nucleotide sequence ID" value="NZ_CP163440.1"/>
</dbReference>
<dbReference type="SUPFAM" id="SSF52402">
    <property type="entry name" value="Adenine nucleotide alpha hydrolases-like"/>
    <property type="match status" value="1"/>
</dbReference>
<dbReference type="GO" id="GO:0006529">
    <property type="term" value="P:asparagine biosynthetic process"/>
    <property type="evidence" value="ECO:0007669"/>
    <property type="project" value="UniProtKB-KW"/>
</dbReference>
<dbReference type="InterPro" id="IPR051786">
    <property type="entry name" value="ASN_synthetase/amidase"/>
</dbReference>
<gene>
    <name evidence="6" type="ORF">AB5J50_00240</name>
</gene>
<sequence>MRFTAGRFTTRRGDEGLHGWQPRQATIAYDHGAGRIWTTGYAPGEIRTRSDGHSDVLVIGCCLATDQELAAAQQEAGGRDNWAAATRLSGSYLSVVRTGPTWRITGTRAATVTVYWLPLDDGVLWATAAAPLAAYSGAEPDPAVLLAAFMLRGLDAAEASHFRTVRRVPPDHALVLEAGADPRIEPVPHRARERSLPEGAPLVRETVTSAVTRRAVSTDRLSADLSGGIDSSALTSLAAARTPLLAVTYTDGRMSQQDDVQYAERIAAGNPAIDHVRVHGTHDKVQHFDALDDPAALPFTDSPSLTLGLLAIKTAQLAPARAYGSHLHLTGRGGDNVLDALPMTVIDQYRAGECLAAVGRTAKLARARHTALWPMLRQAAHTQHTNQSQALRVLAELLDGPAVLRHPGWAPPREMMSWCGITAAATWLTRAGRTLVAELVTSRADGADPHVSPGVLHERLALEFMGAGHATFDQIARQQWHLPVHAPFLDTAVVDACLAIPGYERLQPGDYKPLARAAFTGHLPGFLLQRRTKTAFTSSLYAGLRTNAPTLRRLLTNSGLAQAGLLDAAAAAAALDGAARGELAPLAALHTLIVTELWLATLPTTRDSWWEKAPARQAQEATT</sequence>
<proteinExistence type="predicted"/>
<dbReference type="AlphaFoldDB" id="A0AB39RYW3"/>
<evidence type="ECO:0000256" key="1">
    <source>
        <dbReference type="ARBA" id="ARBA00005187"/>
    </source>
</evidence>
<evidence type="ECO:0000256" key="4">
    <source>
        <dbReference type="ARBA" id="ARBA00048741"/>
    </source>
</evidence>
<dbReference type="Pfam" id="PF00733">
    <property type="entry name" value="Asn_synthase"/>
    <property type="match status" value="1"/>
</dbReference>
<protein>
    <recommendedName>
        <fullName evidence="2">asparagine synthase (glutamine-hydrolyzing)</fullName>
        <ecNumber evidence="2">6.3.5.4</ecNumber>
    </recommendedName>
</protein>
<dbReference type="InterPro" id="IPR014729">
    <property type="entry name" value="Rossmann-like_a/b/a_fold"/>
</dbReference>
<dbReference type="InterPro" id="IPR001962">
    <property type="entry name" value="Asn_synthase"/>
</dbReference>
<evidence type="ECO:0000313" key="6">
    <source>
        <dbReference type="EMBL" id="XDQ59361.1"/>
    </source>
</evidence>
<dbReference type="Gene3D" id="3.40.50.620">
    <property type="entry name" value="HUPs"/>
    <property type="match status" value="2"/>
</dbReference>
<organism evidence="6">
    <name type="scientific">Streptomyces sp. R35</name>
    <dbReference type="NCBI Taxonomy" id="3238630"/>
    <lineage>
        <taxon>Bacteria</taxon>
        <taxon>Bacillati</taxon>
        <taxon>Actinomycetota</taxon>
        <taxon>Actinomycetes</taxon>
        <taxon>Kitasatosporales</taxon>
        <taxon>Streptomycetaceae</taxon>
        <taxon>Streptomyces</taxon>
    </lineage>
</organism>
<dbReference type="PANTHER" id="PTHR43284">
    <property type="entry name" value="ASPARAGINE SYNTHETASE (GLUTAMINE-HYDROLYZING)"/>
    <property type="match status" value="1"/>
</dbReference>
<comment type="pathway">
    <text evidence="1">Amino-acid biosynthesis; L-asparagine biosynthesis; L-asparagine from L-aspartate (L-Gln route): step 1/1.</text>
</comment>
<evidence type="ECO:0000259" key="5">
    <source>
        <dbReference type="Pfam" id="PF00733"/>
    </source>
</evidence>
<dbReference type="EMBL" id="CP163440">
    <property type="protein sequence ID" value="XDQ59361.1"/>
    <property type="molecule type" value="Genomic_DNA"/>
</dbReference>
<keyword evidence="3" id="KW-0061">Asparagine biosynthesis</keyword>
<dbReference type="EC" id="6.3.5.4" evidence="2"/>
<dbReference type="GO" id="GO:0004066">
    <property type="term" value="F:asparagine synthase (glutamine-hydrolyzing) activity"/>
    <property type="evidence" value="ECO:0007669"/>
    <property type="project" value="UniProtKB-EC"/>
</dbReference>
<evidence type="ECO:0000256" key="3">
    <source>
        <dbReference type="ARBA" id="ARBA00022888"/>
    </source>
</evidence>
<reference evidence="6" key="1">
    <citation type="submission" date="2024-07" db="EMBL/GenBank/DDBJ databases">
        <authorList>
            <person name="Yu S.T."/>
        </authorList>
    </citation>
    <scope>NUCLEOTIDE SEQUENCE</scope>
    <source>
        <strain evidence="6">R35</strain>
    </source>
</reference>
<dbReference type="PANTHER" id="PTHR43284:SF1">
    <property type="entry name" value="ASPARAGINE SYNTHETASE"/>
    <property type="match status" value="1"/>
</dbReference>
<feature type="domain" description="Asparagine synthetase" evidence="5">
    <location>
        <begin position="203"/>
        <end position="599"/>
    </location>
</feature>